<protein>
    <submittedName>
        <fullName evidence="2">Uncharacterized protein</fullName>
    </submittedName>
</protein>
<proteinExistence type="predicted"/>
<organism evidence="2 3">
    <name type="scientific">Rhipicephalus sanguineus</name>
    <name type="common">Brown dog tick</name>
    <name type="synonym">Ixodes sanguineus</name>
    <dbReference type="NCBI Taxonomy" id="34632"/>
    <lineage>
        <taxon>Eukaryota</taxon>
        <taxon>Metazoa</taxon>
        <taxon>Ecdysozoa</taxon>
        <taxon>Arthropoda</taxon>
        <taxon>Chelicerata</taxon>
        <taxon>Arachnida</taxon>
        <taxon>Acari</taxon>
        <taxon>Parasitiformes</taxon>
        <taxon>Ixodida</taxon>
        <taxon>Ixodoidea</taxon>
        <taxon>Ixodidae</taxon>
        <taxon>Rhipicephalinae</taxon>
        <taxon>Rhipicephalus</taxon>
        <taxon>Rhipicephalus</taxon>
    </lineage>
</organism>
<accession>A0A9D4QG80</accession>
<name>A0A9D4QG80_RHISA</name>
<reference evidence="2" key="1">
    <citation type="journal article" date="2020" name="Cell">
        <title>Large-Scale Comparative Analyses of Tick Genomes Elucidate Their Genetic Diversity and Vector Capacities.</title>
        <authorList>
            <consortium name="Tick Genome and Microbiome Consortium (TIGMIC)"/>
            <person name="Jia N."/>
            <person name="Wang J."/>
            <person name="Shi W."/>
            <person name="Du L."/>
            <person name="Sun Y."/>
            <person name="Zhan W."/>
            <person name="Jiang J.F."/>
            <person name="Wang Q."/>
            <person name="Zhang B."/>
            <person name="Ji P."/>
            <person name="Bell-Sakyi L."/>
            <person name="Cui X.M."/>
            <person name="Yuan T.T."/>
            <person name="Jiang B.G."/>
            <person name="Yang W.F."/>
            <person name="Lam T.T."/>
            <person name="Chang Q.C."/>
            <person name="Ding S.J."/>
            <person name="Wang X.J."/>
            <person name="Zhu J.G."/>
            <person name="Ruan X.D."/>
            <person name="Zhao L."/>
            <person name="Wei J.T."/>
            <person name="Ye R.Z."/>
            <person name="Que T.C."/>
            <person name="Du C.H."/>
            <person name="Zhou Y.H."/>
            <person name="Cheng J.X."/>
            <person name="Dai P.F."/>
            <person name="Guo W.B."/>
            <person name="Han X.H."/>
            <person name="Huang E.J."/>
            <person name="Li L.F."/>
            <person name="Wei W."/>
            <person name="Gao Y.C."/>
            <person name="Liu J.Z."/>
            <person name="Shao H.Z."/>
            <person name="Wang X."/>
            <person name="Wang C.C."/>
            <person name="Yang T.C."/>
            <person name="Huo Q.B."/>
            <person name="Li W."/>
            <person name="Chen H.Y."/>
            <person name="Chen S.E."/>
            <person name="Zhou L.G."/>
            <person name="Ni X.B."/>
            <person name="Tian J.H."/>
            <person name="Sheng Y."/>
            <person name="Liu T."/>
            <person name="Pan Y.S."/>
            <person name="Xia L.Y."/>
            <person name="Li J."/>
            <person name="Zhao F."/>
            <person name="Cao W.C."/>
        </authorList>
    </citation>
    <scope>NUCLEOTIDE SEQUENCE</scope>
    <source>
        <strain evidence="2">Rsan-2018</strain>
    </source>
</reference>
<gene>
    <name evidence="2" type="ORF">HPB52_014779</name>
</gene>
<dbReference type="InterPro" id="IPR052201">
    <property type="entry name" value="LRR-containing_regulator"/>
</dbReference>
<dbReference type="VEuPathDB" id="VectorBase:RSAN_030263"/>
<dbReference type="SUPFAM" id="SSF52047">
    <property type="entry name" value="RNI-like"/>
    <property type="match status" value="1"/>
</dbReference>
<comment type="caution">
    <text evidence="2">The sequence shown here is derived from an EMBL/GenBank/DDBJ whole genome shotgun (WGS) entry which is preliminary data.</text>
</comment>
<keyword evidence="1" id="KW-0677">Repeat</keyword>
<dbReference type="InterPro" id="IPR032675">
    <property type="entry name" value="LRR_dom_sf"/>
</dbReference>
<dbReference type="EMBL" id="JABSTV010001246">
    <property type="protein sequence ID" value="KAH7976504.1"/>
    <property type="molecule type" value="Genomic_DNA"/>
</dbReference>
<evidence type="ECO:0000313" key="3">
    <source>
        <dbReference type="Proteomes" id="UP000821837"/>
    </source>
</evidence>
<dbReference type="PANTHER" id="PTHR24111:SF0">
    <property type="entry name" value="LEUCINE-RICH REPEAT-CONTAINING PROTEIN"/>
    <property type="match status" value="1"/>
</dbReference>
<dbReference type="Proteomes" id="UP000821837">
    <property type="component" value="Chromosome 10"/>
</dbReference>
<evidence type="ECO:0000256" key="1">
    <source>
        <dbReference type="ARBA" id="ARBA00022737"/>
    </source>
</evidence>
<keyword evidence="3" id="KW-1185">Reference proteome</keyword>
<dbReference type="AlphaFoldDB" id="A0A9D4QG80"/>
<dbReference type="PANTHER" id="PTHR24111">
    <property type="entry name" value="LEUCINE-RICH REPEAT-CONTAINING PROTEIN 34"/>
    <property type="match status" value="1"/>
</dbReference>
<dbReference type="Gene3D" id="3.80.10.10">
    <property type="entry name" value="Ribonuclease Inhibitor"/>
    <property type="match status" value="1"/>
</dbReference>
<sequence length="420" mass="46360">MADTGTTVLDTMSKEVNDLFRKGLELDHETGKQSCLTDMCSTHGAKLKYKEITKKEAAVLRRMLSTGPPVRTLSVFNISLFTFRVAFYELEECPSLKKVYIHIDCNGKDLGTSLSAAFRCLRTLELRCENTGTGFAKDVADYIRQNKSLREIVIWNSCGGDEGAATLAEALAANDSLKTFSLAEVELSSDILIGFAKMLATNSTLEVVNLKHVCPVEKDKVCWLTAQKRYAGVFKRLDIQWTEELLPVLAALIRKQACCPELFVSVTSSIEEGVVEEFSDALAAAATLRRLVIESDIAVADALHDRFYADATASALRKTVLHQIWGDMGANRGKERHLVSILDALKTNCSIEEFTMWAVMEGADALRKLRSSAPLVEEVKELTGKTTDAVLGEIQSSLARLTVCENMEDTSTSLAPHRYR</sequence>
<evidence type="ECO:0000313" key="2">
    <source>
        <dbReference type="EMBL" id="KAH7976504.1"/>
    </source>
</evidence>
<reference evidence="2" key="2">
    <citation type="submission" date="2021-09" db="EMBL/GenBank/DDBJ databases">
        <authorList>
            <person name="Jia N."/>
            <person name="Wang J."/>
            <person name="Shi W."/>
            <person name="Du L."/>
            <person name="Sun Y."/>
            <person name="Zhan W."/>
            <person name="Jiang J."/>
            <person name="Wang Q."/>
            <person name="Zhang B."/>
            <person name="Ji P."/>
            <person name="Sakyi L.B."/>
            <person name="Cui X."/>
            <person name="Yuan T."/>
            <person name="Jiang B."/>
            <person name="Yang W."/>
            <person name="Lam T.T.-Y."/>
            <person name="Chang Q."/>
            <person name="Ding S."/>
            <person name="Wang X."/>
            <person name="Zhu J."/>
            <person name="Ruan X."/>
            <person name="Zhao L."/>
            <person name="Wei J."/>
            <person name="Que T."/>
            <person name="Du C."/>
            <person name="Cheng J."/>
            <person name="Dai P."/>
            <person name="Han X."/>
            <person name="Huang E."/>
            <person name="Gao Y."/>
            <person name="Liu J."/>
            <person name="Shao H."/>
            <person name="Ye R."/>
            <person name="Li L."/>
            <person name="Wei W."/>
            <person name="Wang X."/>
            <person name="Wang C."/>
            <person name="Huo Q."/>
            <person name="Li W."/>
            <person name="Guo W."/>
            <person name="Chen H."/>
            <person name="Chen S."/>
            <person name="Zhou L."/>
            <person name="Zhou L."/>
            <person name="Ni X."/>
            <person name="Tian J."/>
            <person name="Zhou Y."/>
            <person name="Sheng Y."/>
            <person name="Liu T."/>
            <person name="Pan Y."/>
            <person name="Xia L."/>
            <person name="Li J."/>
            <person name="Zhao F."/>
            <person name="Cao W."/>
        </authorList>
    </citation>
    <scope>NUCLEOTIDE SEQUENCE</scope>
    <source>
        <strain evidence="2">Rsan-2018</strain>
        <tissue evidence="2">Larvae</tissue>
    </source>
</reference>